<dbReference type="RefSeq" id="WP_250913546.1">
    <property type="nucleotide sequence ID" value="NZ_JAMQAY010000005.1"/>
</dbReference>
<dbReference type="InterPro" id="IPR010428">
    <property type="entry name" value="Zincin_1"/>
</dbReference>
<dbReference type="Gene3D" id="3.30.2010.20">
    <property type="match status" value="1"/>
</dbReference>
<dbReference type="Pfam" id="PF06262">
    <property type="entry name" value="Zincin_1"/>
    <property type="match status" value="1"/>
</dbReference>
<evidence type="ECO:0000313" key="1">
    <source>
        <dbReference type="EMBL" id="MCM2402259.1"/>
    </source>
</evidence>
<dbReference type="EMBL" id="JAMQAY010000005">
    <property type="protein sequence ID" value="MCM2402259.1"/>
    <property type="molecule type" value="Genomic_DNA"/>
</dbReference>
<dbReference type="SUPFAM" id="SSF55486">
    <property type="entry name" value="Metalloproteases ('zincins'), catalytic domain"/>
    <property type="match status" value="1"/>
</dbReference>
<dbReference type="CDD" id="cd12952">
    <property type="entry name" value="MMP_ACEL2062"/>
    <property type="match status" value="1"/>
</dbReference>
<evidence type="ECO:0000313" key="3">
    <source>
        <dbReference type="Proteomes" id="UP001155079"/>
    </source>
</evidence>
<dbReference type="EMBL" id="JAMXLX010000003">
    <property type="protein sequence ID" value="MCO5957420.1"/>
    <property type="molecule type" value="Genomic_DNA"/>
</dbReference>
<name>A0AAJ1BXU6_9HYPH</name>
<comment type="caution">
    <text evidence="2">The sequence shown here is derived from an EMBL/GenBank/DDBJ whole genome shotgun (WGS) entry which is preliminary data.</text>
</comment>
<protein>
    <submittedName>
        <fullName evidence="2">Metallopeptidase family protein</fullName>
    </submittedName>
</protein>
<keyword evidence="3" id="KW-1185">Reference proteome</keyword>
<gene>
    <name evidence="1" type="ORF">NBH20_13905</name>
    <name evidence="2" type="ORF">NBH21_11600</name>
</gene>
<reference evidence="2 3" key="1">
    <citation type="submission" date="2022-06" db="EMBL/GenBank/DDBJ databases">
        <authorList>
            <person name="Sun Q."/>
        </authorList>
    </citation>
    <scope>NUCLEOTIDE SEQUENCE</scope>
    <source>
        <strain evidence="2">S101</strain>
        <strain evidence="1 3">S153</strain>
    </source>
</reference>
<sequence length="146" mass="16828">MARIDQTEDWHERHAPTISTFESLAIEAYGHLPEEFRALTGNLIIEIADFPTDEIFEDMALETPFDLLGLFEGRGISERFTMDTGEMPNRITLYRRSILDYWAENEETLGDIITHVLIHEIGHHFGLSDDDMERIEESAEDASTNR</sequence>
<dbReference type="InterPro" id="IPR038555">
    <property type="entry name" value="Zincin_1_sf"/>
</dbReference>
<evidence type="ECO:0000313" key="2">
    <source>
        <dbReference type="EMBL" id="MCO5957420.1"/>
    </source>
</evidence>
<dbReference type="AlphaFoldDB" id="A0AAJ1BXU6"/>
<evidence type="ECO:0000313" key="4">
    <source>
        <dbReference type="Proteomes" id="UP001155380"/>
    </source>
</evidence>
<dbReference type="Proteomes" id="UP001155079">
    <property type="component" value="Unassembled WGS sequence"/>
</dbReference>
<organism evidence="2 4">
    <name type="scientific">Ciceribacter sichuanensis</name>
    <dbReference type="NCBI Taxonomy" id="2949647"/>
    <lineage>
        <taxon>Bacteria</taxon>
        <taxon>Pseudomonadati</taxon>
        <taxon>Pseudomonadota</taxon>
        <taxon>Alphaproteobacteria</taxon>
        <taxon>Hyphomicrobiales</taxon>
        <taxon>Rhizobiaceae</taxon>
        <taxon>Ciceribacter</taxon>
    </lineage>
</organism>
<dbReference type="Proteomes" id="UP001155380">
    <property type="component" value="Unassembled WGS sequence"/>
</dbReference>
<accession>A0AAJ1BXU6</accession>
<proteinExistence type="predicted"/>